<reference evidence="3 4" key="1">
    <citation type="submission" date="2018-05" db="EMBL/GenBank/DDBJ databases">
        <title>Genomic Encyclopedia of Type Strains, Phase IV (KMG-IV): sequencing the most valuable type-strain genomes for metagenomic binning, comparative biology and taxonomic classification.</title>
        <authorList>
            <person name="Goeker M."/>
        </authorList>
    </citation>
    <scope>NUCLEOTIDE SEQUENCE [LARGE SCALE GENOMIC DNA]</scope>
    <source>
        <strain evidence="3 4">DSM 16097</strain>
    </source>
</reference>
<protein>
    <submittedName>
        <fullName evidence="3">Uncharacterized protein</fullName>
    </submittedName>
</protein>
<keyword evidence="2" id="KW-0812">Transmembrane</keyword>
<proteinExistence type="predicted"/>
<dbReference type="AlphaFoldDB" id="A0A316GK98"/>
<accession>A0A316GK98</accession>
<dbReference type="Proteomes" id="UP000245708">
    <property type="component" value="Unassembled WGS sequence"/>
</dbReference>
<keyword evidence="4" id="KW-1185">Reference proteome</keyword>
<evidence type="ECO:0000256" key="2">
    <source>
        <dbReference type="SAM" id="Phobius"/>
    </source>
</evidence>
<evidence type="ECO:0000313" key="4">
    <source>
        <dbReference type="Proteomes" id="UP000245708"/>
    </source>
</evidence>
<name>A0A316GK98_9RHOB</name>
<feature type="compositionally biased region" description="Pro residues" evidence="1">
    <location>
        <begin position="208"/>
        <end position="239"/>
    </location>
</feature>
<comment type="caution">
    <text evidence="3">The sequence shown here is derived from an EMBL/GenBank/DDBJ whole genome shotgun (WGS) entry which is preliminary data.</text>
</comment>
<feature type="transmembrane region" description="Helical" evidence="2">
    <location>
        <begin position="51"/>
        <end position="72"/>
    </location>
</feature>
<sequence>MTQGSTPETPESIRLALEAAEAATDAATEAQGLRSAAETALARLDRSTGRIGPLLIGCLVGSTAVLGLGALFHLRAMADLRTATAAQIEALAVFSTRVGTLDTHLADVGAMTERLSALETQTAAITPGMEAGLANAIENLIGHATAQAETAQNVQSQTTTALLDAIAANATQTTEAVTAGASDLQLALSRMLATGLPATGGEVVNRAPAPPAPAAAPAPRPAPTARPAAPPPSNPFSYP</sequence>
<evidence type="ECO:0000256" key="1">
    <source>
        <dbReference type="SAM" id="MobiDB-lite"/>
    </source>
</evidence>
<dbReference type="RefSeq" id="WP_109667653.1">
    <property type="nucleotide sequence ID" value="NZ_QGGW01000004.1"/>
</dbReference>
<dbReference type="OrthoDB" id="7743279at2"/>
<organism evidence="3 4">
    <name type="scientific">Roseicyclus mahoneyensis</name>
    <dbReference type="NCBI Taxonomy" id="164332"/>
    <lineage>
        <taxon>Bacteria</taxon>
        <taxon>Pseudomonadati</taxon>
        <taxon>Pseudomonadota</taxon>
        <taxon>Alphaproteobacteria</taxon>
        <taxon>Rhodobacterales</taxon>
        <taxon>Roseobacteraceae</taxon>
        <taxon>Roseicyclus</taxon>
    </lineage>
</organism>
<gene>
    <name evidence="3" type="ORF">C7455_10444</name>
</gene>
<dbReference type="EMBL" id="QGGW01000004">
    <property type="protein sequence ID" value="PWK60408.1"/>
    <property type="molecule type" value="Genomic_DNA"/>
</dbReference>
<feature type="region of interest" description="Disordered" evidence="1">
    <location>
        <begin position="201"/>
        <end position="239"/>
    </location>
</feature>
<keyword evidence="2" id="KW-1133">Transmembrane helix</keyword>
<evidence type="ECO:0000313" key="3">
    <source>
        <dbReference type="EMBL" id="PWK60408.1"/>
    </source>
</evidence>
<keyword evidence="2" id="KW-0472">Membrane</keyword>